<protein>
    <submittedName>
        <fullName evidence="2">Uncharacterized protein</fullName>
    </submittedName>
</protein>
<dbReference type="RefSeq" id="WP_066610950.1">
    <property type="nucleotide sequence ID" value="NZ_LQQU01000013.1"/>
</dbReference>
<comment type="caution">
    <text evidence="2">The sequence shown here is derived from an EMBL/GenBank/DDBJ whole genome shotgun (WGS) entry which is preliminary data.</text>
</comment>
<evidence type="ECO:0000313" key="2">
    <source>
        <dbReference type="EMBL" id="KZE33553.1"/>
    </source>
</evidence>
<dbReference type="Gene3D" id="3.30.70.120">
    <property type="match status" value="1"/>
</dbReference>
<dbReference type="Proteomes" id="UP000076625">
    <property type="component" value="Unassembled WGS sequence"/>
</dbReference>
<dbReference type="STRING" id="1452487.AVW16_08435"/>
<comment type="similarity">
    <text evidence="1">Belongs to the UPF0166 family.</text>
</comment>
<evidence type="ECO:0000256" key="1">
    <source>
        <dbReference type="ARBA" id="ARBA00010554"/>
    </source>
</evidence>
<accession>A0A161SBX1</accession>
<dbReference type="AlphaFoldDB" id="A0A161SBX1"/>
<dbReference type="Pfam" id="PF02641">
    <property type="entry name" value="DUF190"/>
    <property type="match status" value="1"/>
</dbReference>
<proteinExistence type="inferred from homology"/>
<reference evidence="3" key="1">
    <citation type="submission" date="2016-01" db="EMBL/GenBank/DDBJ databases">
        <title>Draft genome of Chromobacterium sp. F49.</title>
        <authorList>
            <person name="Hong K.W."/>
        </authorList>
    </citation>
    <scope>NUCLEOTIDE SEQUENCE [LARGE SCALE GENOMIC DNA]</scope>
    <source>
        <strain evidence="3">CN10</strain>
    </source>
</reference>
<gene>
    <name evidence="2" type="ORF">AVW16_08435</name>
</gene>
<name>A0A161SBX1_9NEIS</name>
<dbReference type="EMBL" id="LQQU01000013">
    <property type="protein sequence ID" value="KZE33553.1"/>
    <property type="molecule type" value="Genomic_DNA"/>
</dbReference>
<sequence length="112" mass="12496">MTQLSALRLYFPQSAKAKPARFWQRLVAPSLATYLLRHAHRAGIRQAVLHKVFAGYLPGGQVQHYASDTPPARLPNCLELIDEEARLQAFLCAHADHLAEVRAVLHPCASLF</sequence>
<dbReference type="OrthoDB" id="6625743at2"/>
<dbReference type="InterPro" id="IPR003793">
    <property type="entry name" value="UPF0166"/>
</dbReference>
<dbReference type="SUPFAM" id="SSF54913">
    <property type="entry name" value="GlnB-like"/>
    <property type="match status" value="1"/>
</dbReference>
<dbReference type="InterPro" id="IPR011322">
    <property type="entry name" value="N-reg_PII-like_a/b"/>
</dbReference>
<organism evidence="2 3">
    <name type="scientific">Crenobacter luteus</name>
    <dbReference type="NCBI Taxonomy" id="1452487"/>
    <lineage>
        <taxon>Bacteria</taxon>
        <taxon>Pseudomonadati</taxon>
        <taxon>Pseudomonadota</taxon>
        <taxon>Betaproteobacteria</taxon>
        <taxon>Neisseriales</taxon>
        <taxon>Neisseriaceae</taxon>
        <taxon>Crenobacter</taxon>
    </lineage>
</organism>
<dbReference type="InterPro" id="IPR015867">
    <property type="entry name" value="N-reg_PII/ATP_PRibTrfase_C"/>
</dbReference>
<evidence type="ECO:0000313" key="3">
    <source>
        <dbReference type="Proteomes" id="UP000076625"/>
    </source>
</evidence>
<keyword evidence="3" id="KW-1185">Reference proteome</keyword>